<sequence length="496" mass="56145">MGPPVALRWVRALGTGVSPARQAVLPFEAIPQCPGNQWTRMLRIWKERGQETLHLEMQKHFQELGPIFRYNVGSVPMVNVMLPQHAEQLQRVDGLHPYRVPVEPWLAYRHHHGLTLGVFLMNGPEWRRVRLRLNPDLLEPRSTRSFMPMVDTVARDFVQALRRRVLQNARRSLTLDIQPSVFLYAMEASNFALYGERLGLLGPTPSPASVDFQEAMEVMLTSTTQLAFLPPSLSRWASAGVWARHFQAWDTIFQFANKAMQSIHQEVTLGGPQHYSGIMAELLLKSDLSLDTIKSSAVDLTAGSVDTTSYSLLMTLFELARTPKVQQALRKESLEAEVAVTQSPHRVTSQLPLLRAALKETLRLYPVGLTVHRRVQSDLVLQNYHIPAGTLVYLYLYSLGRNPGVFPRPERYDPQRWLTKASCDNFRHVAFGFGVRQCLGRRLAEAEMLLFLHHVLKTFQVSTASAGDLELAFRFVLVPSAYPLLTFQALPDLTPL</sequence>
<keyword evidence="6 17" id="KW-0479">Metal-binding</keyword>
<evidence type="ECO:0000256" key="15">
    <source>
        <dbReference type="ARBA" id="ARBA00047946"/>
    </source>
</evidence>
<organism evidence="18 19">
    <name type="scientific">Echinops telfairi</name>
    <name type="common">Lesser hedgehog tenrec</name>
    <dbReference type="NCBI Taxonomy" id="9371"/>
    <lineage>
        <taxon>Eukaryota</taxon>
        <taxon>Metazoa</taxon>
        <taxon>Chordata</taxon>
        <taxon>Craniata</taxon>
        <taxon>Vertebrata</taxon>
        <taxon>Euteleostomi</taxon>
        <taxon>Mammalia</taxon>
        <taxon>Eutheria</taxon>
        <taxon>Afrotheria</taxon>
        <taxon>Tenrecidae</taxon>
        <taxon>Tenrecinae</taxon>
        <taxon>Echinops</taxon>
    </lineage>
</organism>
<evidence type="ECO:0000313" key="19">
    <source>
        <dbReference type="RefSeq" id="XP_004697682.3"/>
    </source>
</evidence>
<evidence type="ECO:0000256" key="1">
    <source>
        <dbReference type="ARBA" id="ARBA00001971"/>
    </source>
</evidence>
<dbReference type="PANTHER" id="PTHR24279">
    <property type="entry name" value="CYTOCHROME P450"/>
    <property type="match status" value="1"/>
</dbReference>
<keyword evidence="13" id="KW-0755">Steroidogenesis</keyword>
<dbReference type="InterPro" id="IPR050479">
    <property type="entry name" value="CYP11_CYP27_families"/>
</dbReference>
<accession>A0ABM0IDP5</accession>
<dbReference type="SUPFAM" id="SSF48264">
    <property type="entry name" value="Cytochrome P450"/>
    <property type="match status" value="1"/>
</dbReference>
<evidence type="ECO:0000256" key="16">
    <source>
        <dbReference type="ARBA" id="ARBA00047970"/>
    </source>
</evidence>
<dbReference type="Pfam" id="PF00067">
    <property type="entry name" value="p450"/>
    <property type="match status" value="1"/>
</dbReference>
<keyword evidence="18" id="KW-1185">Reference proteome</keyword>
<comment type="catalytic activity">
    <reaction evidence="16">
        <text>21-hydroxyprogesterone + 2 reduced [adrenodoxin] + O2 + 2 H(+) = corticosterone + 2 oxidized [adrenodoxin] + H2O</text>
        <dbReference type="Rhea" id="RHEA:46104"/>
        <dbReference type="Rhea" id="RHEA-COMP:9998"/>
        <dbReference type="Rhea" id="RHEA-COMP:9999"/>
        <dbReference type="ChEBI" id="CHEBI:15377"/>
        <dbReference type="ChEBI" id="CHEBI:15378"/>
        <dbReference type="ChEBI" id="CHEBI:15379"/>
        <dbReference type="ChEBI" id="CHEBI:16827"/>
        <dbReference type="ChEBI" id="CHEBI:16973"/>
        <dbReference type="ChEBI" id="CHEBI:33737"/>
        <dbReference type="ChEBI" id="CHEBI:33738"/>
    </reaction>
    <physiologicalReaction direction="left-to-right" evidence="16">
        <dbReference type="Rhea" id="RHEA:46105"/>
    </physiologicalReaction>
</comment>
<protein>
    <recommendedName>
        <fullName evidence="4">steroid 11beta-monooxygenase</fullName>
        <ecNumber evidence="4">1.14.15.4</ecNumber>
    </recommendedName>
    <alternativeName>
        <fullName evidence="14">Cytochrome P450C11</fullName>
    </alternativeName>
</protein>
<dbReference type="RefSeq" id="XP_004697682.3">
    <property type="nucleotide sequence ID" value="XM_004697625.3"/>
</dbReference>
<dbReference type="Gene3D" id="1.10.630.10">
    <property type="entry name" value="Cytochrome P450"/>
    <property type="match status" value="1"/>
</dbReference>
<evidence type="ECO:0000256" key="3">
    <source>
        <dbReference type="ARBA" id="ARBA00010617"/>
    </source>
</evidence>
<proteinExistence type="inferred from homology"/>
<dbReference type="PRINTS" id="PR00385">
    <property type="entry name" value="P450"/>
</dbReference>
<evidence type="ECO:0000256" key="8">
    <source>
        <dbReference type="ARBA" id="ARBA00023002"/>
    </source>
</evidence>
<evidence type="ECO:0000256" key="4">
    <source>
        <dbReference type="ARBA" id="ARBA00012767"/>
    </source>
</evidence>
<dbReference type="InterPro" id="IPR036396">
    <property type="entry name" value="Cyt_P450_sf"/>
</dbReference>
<dbReference type="PRINTS" id="PR00463">
    <property type="entry name" value="EP450I"/>
</dbReference>
<gene>
    <name evidence="19" type="primary">LOC101664498</name>
</gene>
<name>A0ABM0IDP5_ECHTE</name>
<evidence type="ECO:0000256" key="14">
    <source>
        <dbReference type="ARBA" id="ARBA00042800"/>
    </source>
</evidence>
<keyword evidence="10 17" id="KW-0503">Monooxygenase</keyword>
<dbReference type="InterPro" id="IPR001128">
    <property type="entry name" value="Cyt_P450"/>
</dbReference>
<dbReference type="GeneID" id="101664498"/>
<comment type="subcellular location">
    <subcellularLocation>
        <location evidence="2">Mitochondrion membrane</location>
    </subcellularLocation>
</comment>
<evidence type="ECO:0000256" key="10">
    <source>
        <dbReference type="ARBA" id="ARBA00023033"/>
    </source>
</evidence>
<keyword evidence="5 17" id="KW-0349">Heme</keyword>
<evidence type="ECO:0000256" key="17">
    <source>
        <dbReference type="RuleBase" id="RU000461"/>
    </source>
</evidence>
<dbReference type="InterPro" id="IPR017972">
    <property type="entry name" value="Cyt_P450_CS"/>
</dbReference>
<comment type="similarity">
    <text evidence="3 17">Belongs to the cytochrome P450 family.</text>
</comment>
<keyword evidence="11" id="KW-0496">Mitochondrion</keyword>
<dbReference type="InterPro" id="IPR002401">
    <property type="entry name" value="Cyt_P450_E_grp-I"/>
</dbReference>
<keyword evidence="9 17" id="KW-0408">Iron</keyword>
<comment type="catalytic activity">
    <reaction evidence="15">
        <text>a steroid + 2 reduced [adrenodoxin] + O2 + 2 H(+) = an 11beta-hydroxysteroid + 2 oxidized [adrenodoxin] + H2O</text>
        <dbReference type="Rhea" id="RHEA:15629"/>
        <dbReference type="Rhea" id="RHEA-COMP:9998"/>
        <dbReference type="Rhea" id="RHEA-COMP:9999"/>
        <dbReference type="ChEBI" id="CHEBI:15377"/>
        <dbReference type="ChEBI" id="CHEBI:15378"/>
        <dbReference type="ChEBI" id="CHEBI:15379"/>
        <dbReference type="ChEBI" id="CHEBI:33737"/>
        <dbReference type="ChEBI" id="CHEBI:33738"/>
        <dbReference type="ChEBI" id="CHEBI:35341"/>
        <dbReference type="ChEBI" id="CHEBI:35346"/>
        <dbReference type="EC" id="1.14.15.4"/>
    </reaction>
    <physiologicalReaction direction="left-to-right" evidence="15">
        <dbReference type="Rhea" id="RHEA:15630"/>
    </physiologicalReaction>
</comment>
<dbReference type="PROSITE" id="PS00086">
    <property type="entry name" value="CYTOCHROME_P450"/>
    <property type="match status" value="1"/>
</dbReference>
<evidence type="ECO:0000256" key="2">
    <source>
        <dbReference type="ARBA" id="ARBA00004325"/>
    </source>
</evidence>
<evidence type="ECO:0000256" key="7">
    <source>
        <dbReference type="ARBA" id="ARBA00022946"/>
    </source>
</evidence>
<dbReference type="EC" id="1.14.15.4" evidence="4"/>
<reference evidence="19" key="1">
    <citation type="submission" date="2025-08" db="UniProtKB">
        <authorList>
            <consortium name="RefSeq"/>
        </authorList>
    </citation>
    <scope>IDENTIFICATION</scope>
</reference>
<keyword evidence="7" id="KW-0809">Transit peptide</keyword>
<comment type="cofactor">
    <cofactor evidence="1">
        <name>heme</name>
        <dbReference type="ChEBI" id="CHEBI:30413"/>
    </cofactor>
</comment>
<keyword evidence="12" id="KW-0472">Membrane</keyword>
<dbReference type="Proteomes" id="UP000694863">
    <property type="component" value="Unplaced"/>
</dbReference>
<evidence type="ECO:0000256" key="11">
    <source>
        <dbReference type="ARBA" id="ARBA00023128"/>
    </source>
</evidence>
<evidence type="ECO:0000256" key="13">
    <source>
        <dbReference type="ARBA" id="ARBA00023250"/>
    </source>
</evidence>
<evidence type="ECO:0000256" key="5">
    <source>
        <dbReference type="ARBA" id="ARBA00022617"/>
    </source>
</evidence>
<keyword evidence="8 17" id="KW-0560">Oxidoreductase</keyword>
<dbReference type="PANTHER" id="PTHR24279:SF1">
    <property type="entry name" value="CYTOCHROME P450 11B2, MITOCHONDRIAL"/>
    <property type="match status" value="1"/>
</dbReference>
<evidence type="ECO:0000256" key="9">
    <source>
        <dbReference type="ARBA" id="ARBA00023004"/>
    </source>
</evidence>
<evidence type="ECO:0000313" key="18">
    <source>
        <dbReference type="Proteomes" id="UP000694863"/>
    </source>
</evidence>
<evidence type="ECO:0000256" key="12">
    <source>
        <dbReference type="ARBA" id="ARBA00023136"/>
    </source>
</evidence>
<evidence type="ECO:0000256" key="6">
    <source>
        <dbReference type="ARBA" id="ARBA00022723"/>
    </source>
</evidence>